<comment type="caution">
    <text evidence="1">The sequence shown here is derived from an EMBL/GenBank/DDBJ whole genome shotgun (WGS) entry which is preliminary data.</text>
</comment>
<name>A0A8X6EZ85_TRICU</name>
<evidence type="ECO:0000313" key="2">
    <source>
        <dbReference type="Proteomes" id="UP000887116"/>
    </source>
</evidence>
<reference evidence="1" key="1">
    <citation type="submission" date="2020-07" db="EMBL/GenBank/DDBJ databases">
        <title>Multicomponent nature underlies the extraordinary mechanical properties of spider dragline silk.</title>
        <authorList>
            <person name="Kono N."/>
            <person name="Nakamura H."/>
            <person name="Mori M."/>
            <person name="Yoshida Y."/>
            <person name="Ohtoshi R."/>
            <person name="Malay A.D."/>
            <person name="Moran D.A.P."/>
            <person name="Tomita M."/>
            <person name="Numata K."/>
            <person name="Arakawa K."/>
        </authorList>
    </citation>
    <scope>NUCLEOTIDE SEQUENCE</scope>
</reference>
<gene>
    <name evidence="1" type="primary">EVAR_53533_1</name>
    <name evidence="1" type="ORF">TNCT_738431</name>
</gene>
<organism evidence="1 2">
    <name type="scientific">Trichonephila clavata</name>
    <name type="common">Joro spider</name>
    <name type="synonym">Nephila clavata</name>
    <dbReference type="NCBI Taxonomy" id="2740835"/>
    <lineage>
        <taxon>Eukaryota</taxon>
        <taxon>Metazoa</taxon>
        <taxon>Ecdysozoa</taxon>
        <taxon>Arthropoda</taxon>
        <taxon>Chelicerata</taxon>
        <taxon>Arachnida</taxon>
        <taxon>Araneae</taxon>
        <taxon>Araneomorphae</taxon>
        <taxon>Entelegynae</taxon>
        <taxon>Araneoidea</taxon>
        <taxon>Nephilidae</taxon>
        <taxon>Trichonephila</taxon>
    </lineage>
</organism>
<proteinExistence type="predicted"/>
<dbReference type="Proteomes" id="UP000887116">
    <property type="component" value="Unassembled WGS sequence"/>
</dbReference>
<dbReference type="OrthoDB" id="6141723at2759"/>
<dbReference type="EMBL" id="BMAO01010110">
    <property type="protein sequence ID" value="GFQ64919.1"/>
    <property type="molecule type" value="Genomic_DNA"/>
</dbReference>
<sequence>MQKGRFEAPFMPVKTTMILTPMKNTEDGFKVYQAKYNNLRKNLENYKYDDFQTFYENNNIHSDQEYVDIVRAGINRPKVFPKRQPNEKWHNPSIYLC</sequence>
<protein>
    <submittedName>
        <fullName evidence="1">Helitron_like_N domain-containing protein</fullName>
    </submittedName>
</protein>
<dbReference type="AlphaFoldDB" id="A0A8X6EZ85"/>
<evidence type="ECO:0000313" key="1">
    <source>
        <dbReference type="EMBL" id="GFQ64919.1"/>
    </source>
</evidence>
<keyword evidence="2" id="KW-1185">Reference proteome</keyword>
<accession>A0A8X6EZ85</accession>